<keyword evidence="3" id="KW-1003">Cell membrane</keyword>
<keyword evidence="4 8" id="KW-0732">Signal</keyword>
<dbReference type="OMA" id="LNFACVY"/>
<evidence type="ECO:0000256" key="7">
    <source>
        <dbReference type="ARBA" id="ARBA00023180"/>
    </source>
</evidence>
<dbReference type="InterPro" id="IPR038160">
    <property type="entry name" value="6_CYS_dom_sf"/>
</dbReference>
<dbReference type="GeneID" id="24562580"/>
<feature type="domain" description="6-Cys" evidence="9">
    <location>
        <begin position="200"/>
        <end position="326"/>
    </location>
</feature>
<evidence type="ECO:0000313" key="11">
    <source>
        <dbReference type="Proteomes" id="UP000033188"/>
    </source>
</evidence>
<keyword evidence="6" id="KW-1015">Disulfide bond</keyword>
<accession>A0A061D500</accession>
<evidence type="ECO:0000259" key="9">
    <source>
        <dbReference type="PROSITE" id="PS51701"/>
    </source>
</evidence>
<dbReference type="RefSeq" id="XP_012766225.1">
    <property type="nucleotide sequence ID" value="XM_012910771.1"/>
</dbReference>
<dbReference type="Proteomes" id="UP000033188">
    <property type="component" value="Chromosome 1"/>
</dbReference>
<dbReference type="OrthoDB" id="361225at2759"/>
<evidence type="ECO:0000256" key="3">
    <source>
        <dbReference type="ARBA" id="ARBA00022475"/>
    </source>
</evidence>
<evidence type="ECO:0000256" key="5">
    <source>
        <dbReference type="ARBA" id="ARBA00023136"/>
    </source>
</evidence>
<evidence type="ECO:0000256" key="6">
    <source>
        <dbReference type="ARBA" id="ARBA00023157"/>
    </source>
</evidence>
<evidence type="ECO:0000256" key="8">
    <source>
        <dbReference type="SAM" id="SignalP"/>
    </source>
</evidence>
<dbReference type="Pfam" id="PF07422">
    <property type="entry name" value="s48_45"/>
    <property type="match status" value="2"/>
</dbReference>
<dbReference type="EMBL" id="LK391707">
    <property type="protein sequence ID" value="CDR94039.1"/>
    <property type="molecule type" value="Genomic_DNA"/>
</dbReference>
<feature type="chain" id="PRO_5001600057" evidence="8">
    <location>
        <begin position="31"/>
        <end position="616"/>
    </location>
</feature>
<gene>
    <name evidence="10" type="ORF">BBBOND_0103530</name>
</gene>
<evidence type="ECO:0000256" key="1">
    <source>
        <dbReference type="ARBA" id="ARBA00004236"/>
    </source>
</evidence>
<dbReference type="Gene3D" id="2.60.40.2860">
    <property type="match status" value="2"/>
</dbReference>
<protein>
    <submittedName>
        <fullName evidence="10">Membrane protein, putative</fullName>
    </submittedName>
</protein>
<dbReference type="GO" id="GO:0005886">
    <property type="term" value="C:plasma membrane"/>
    <property type="evidence" value="ECO:0007669"/>
    <property type="project" value="UniProtKB-SubCell"/>
</dbReference>
<evidence type="ECO:0000256" key="4">
    <source>
        <dbReference type="ARBA" id="ARBA00022729"/>
    </source>
</evidence>
<proteinExistence type="predicted"/>
<evidence type="ECO:0000256" key="2">
    <source>
        <dbReference type="ARBA" id="ARBA00004241"/>
    </source>
</evidence>
<keyword evidence="11" id="KW-1185">Reference proteome</keyword>
<dbReference type="KEGG" id="bbig:BBBOND_0103530"/>
<name>A0A061D500_BABBI</name>
<sequence>MKVNTPRTAMMIAVSVALVATHTVVKRAAAEMWSVKDMFNNAVEKVTSYAINARTIQYVDDKDFGPKGEMMQTVELAPGQSIKYSCGKHGTAAKGTFALVPSDPRKHILAPKGDDPFEVALNRIQPSYNVYRSDRSLIVETFQRIGLDHLLIDYADNAVIMAKDNERFSMNLLCVFVPADVNLAPKYGWLQIKFKEVLPMAYGCGSAGFHLFKNAIPLPPNPSDESIMEASRRRIEAEPGMVIGIYCAPNDHIYPSDCFRKVKARDKKGETTNYFSDPDFKYRNLKGNIRLMKVKAGAMGFPAFTCYCKNAENQTTAALTVAMSRKETCDFTKLLEFYGMQHIIPRFLCYKRLGRGKSVRLVVDKSDGMIDQNRLVGGLTLHPEDVTNITYLSMKSQERMKKVRIDHLIGSAGLRITQRENKDNYIYDFDVTDDAIIVLKQPVANLTYVYDFYDRFQDTPKTFTTLVSLQIVPTDPYTHGCGVGYSGLFNNEGVVFENTHVKTGKTGYHTQVNCTVNGWSTSPVGFYCPKDHILEPSDCFTSIFLGSTDRTAKMADYAPLARVINAPNLRVIDFSAPNTSESKSTYSDAALQCRCKTKDGTIVATITVTLNKPQQH</sequence>
<organism evidence="10 11">
    <name type="scientific">Babesia bigemina</name>
    <dbReference type="NCBI Taxonomy" id="5866"/>
    <lineage>
        <taxon>Eukaryota</taxon>
        <taxon>Sar</taxon>
        <taxon>Alveolata</taxon>
        <taxon>Apicomplexa</taxon>
        <taxon>Aconoidasida</taxon>
        <taxon>Piroplasmida</taxon>
        <taxon>Babesiidae</taxon>
        <taxon>Babesia</taxon>
    </lineage>
</organism>
<keyword evidence="5" id="KW-0472">Membrane</keyword>
<feature type="signal peptide" evidence="8">
    <location>
        <begin position="1"/>
        <end position="30"/>
    </location>
</feature>
<dbReference type="AlphaFoldDB" id="A0A061D500"/>
<reference evidence="11" key="1">
    <citation type="journal article" date="2014" name="Nucleic Acids Res.">
        <title>The evolutionary dynamics of variant antigen genes in Babesia reveal a history of genomic innovation underlying host-parasite interaction.</title>
        <authorList>
            <person name="Jackson A.P."/>
            <person name="Otto T.D."/>
            <person name="Darby A."/>
            <person name="Ramaprasad A."/>
            <person name="Xia D."/>
            <person name="Echaide I.E."/>
            <person name="Farber M."/>
            <person name="Gahlot S."/>
            <person name="Gamble J."/>
            <person name="Gupta D."/>
            <person name="Gupta Y."/>
            <person name="Jackson L."/>
            <person name="Malandrin L."/>
            <person name="Malas T.B."/>
            <person name="Moussa E."/>
            <person name="Nair M."/>
            <person name="Reid A.J."/>
            <person name="Sanders M."/>
            <person name="Sharma J."/>
            <person name="Tracey A."/>
            <person name="Quail M.A."/>
            <person name="Weir W."/>
            <person name="Wastling J.M."/>
            <person name="Hall N."/>
            <person name="Willadsen P."/>
            <person name="Lingelbach K."/>
            <person name="Shiels B."/>
            <person name="Tait A."/>
            <person name="Berriman M."/>
            <person name="Allred D.R."/>
            <person name="Pain A."/>
        </authorList>
    </citation>
    <scope>NUCLEOTIDE SEQUENCE [LARGE SCALE GENOMIC DNA]</scope>
    <source>
        <strain evidence="11">Bond</strain>
    </source>
</reference>
<evidence type="ECO:0000313" key="10">
    <source>
        <dbReference type="EMBL" id="CDR94039.1"/>
    </source>
</evidence>
<feature type="domain" description="6-Cys" evidence="9">
    <location>
        <begin position="477"/>
        <end position="613"/>
    </location>
</feature>
<comment type="subcellular location">
    <subcellularLocation>
        <location evidence="1">Cell membrane</location>
    </subcellularLocation>
    <subcellularLocation>
        <location evidence="2">Cell surface</location>
    </subcellularLocation>
</comment>
<dbReference type="InterPro" id="IPR010884">
    <property type="entry name" value="6_CYS_dom"/>
</dbReference>
<keyword evidence="7" id="KW-0325">Glycoprotein</keyword>
<dbReference type="GO" id="GO:0009986">
    <property type="term" value="C:cell surface"/>
    <property type="evidence" value="ECO:0007669"/>
    <property type="project" value="UniProtKB-SubCell"/>
</dbReference>
<dbReference type="VEuPathDB" id="PiroplasmaDB:BBBOND_0103530"/>
<dbReference type="PROSITE" id="PS51701">
    <property type="entry name" value="6_CYS"/>
    <property type="match status" value="2"/>
</dbReference>